<protein>
    <recommendedName>
        <fullName evidence="7">Small ribosomal subunit protein mS26</fullName>
    </recommendedName>
    <alternativeName>
        <fullName evidence="8">28S ribosomal protein S26, mitochondrial</fullName>
    </alternativeName>
</protein>
<evidence type="ECO:0000313" key="10">
    <source>
        <dbReference type="EMBL" id="OXA45459.1"/>
    </source>
</evidence>
<accession>A0A226DJT5</accession>
<gene>
    <name evidence="10" type="ORF">Fcan01_19757</name>
</gene>
<feature type="region of interest" description="Disordered" evidence="9">
    <location>
        <begin position="198"/>
        <end position="224"/>
    </location>
</feature>
<evidence type="ECO:0000256" key="3">
    <source>
        <dbReference type="ARBA" id="ARBA00022946"/>
    </source>
</evidence>
<comment type="subcellular location">
    <subcellularLocation>
        <location evidence="1">Mitochondrion</location>
    </subcellularLocation>
</comment>
<dbReference type="PANTHER" id="PTHR21035">
    <property type="entry name" value="28S RIBOSOMAL PROTEIN S26, MITOCHONDRIAL"/>
    <property type="match status" value="1"/>
</dbReference>
<evidence type="ECO:0000256" key="8">
    <source>
        <dbReference type="ARBA" id="ARBA00035344"/>
    </source>
</evidence>
<evidence type="ECO:0000256" key="7">
    <source>
        <dbReference type="ARBA" id="ARBA00035138"/>
    </source>
</evidence>
<dbReference type="OMA" id="WNNQENL"/>
<comment type="caution">
    <text evidence="10">The sequence shown here is derived from an EMBL/GenBank/DDBJ whole genome shotgun (WGS) entry which is preliminary data.</text>
</comment>
<evidence type="ECO:0000256" key="1">
    <source>
        <dbReference type="ARBA" id="ARBA00004173"/>
    </source>
</evidence>
<proteinExistence type="inferred from homology"/>
<comment type="similarity">
    <text evidence="2">Belongs to the mitochondrion-specific ribosomal protein mS26 family.</text>
</comment>
<dbReference type="PANTHER" id="PTHR21035:SF2">
    <property type="entry name" value="SMALL RIBOSOMAL SUBUNIT PROTEIN MS26"/>
    <property type="match status" value="1"/>
</dbReference>
<keyword evidence="6" id="KW-0687">Ribonucleoprotein</keyword>
<dbReference type="GO" id="GO:0005763">
    <property type="term" value="C:mitochondrial small ribosomal subunit"/>
    <property type="evidence" value="ECO:0007669"/>
    <property type="project" value="InterPro"/>
</dbReference>
<name>A0A226DJT5_FOLCA</name>
<evidence type="ECO:0000256" key="2">
    <source>
        <dbReference type="ARBA" id="ARBA00009672"/>
    </source>
</evidence>
<evidence type="ECO:0000256" key="5">
    <source>
        <dbReference type="ARBA" id="ARBA00023128"/>
    </source>
</evidence>
<keyword evidence="4" id="KW-0689">Ribosomal protein</keyword>
<sequence>MNAIRTQTCALLRVNSSVLVCSVRYARKPRWVPMAKSKMYKIKEMPYRPVLEGEEIQRLQNNYRIYSGSLVAFQEKISEEESARSLTATNEGSEEHEWGRILAETERDNAIVKEIREKQLVEEWRQIEADILKEKTLLEDKALQDMKITEEKLHHQLNKLKDIITEDKLDEAIAKALSVQTDYNFAIDKDDRVYLGRKNSDKPQDIANVTTDLSTSRIQYPPPV</sequence>
<dbReference type="STRING" id="158441.A0A226DJT5"/>
<evidence type="ECO:0000256" key="6">
    <source>
        <dbReference type="ARBA" id="ARBA00023274"/>
    </source>
</evidence>
<dbReference type="AlphaFoldDB" id="A0A226DJT5"/>
<reference evidence="10 11" key="1">
    <citation type="submission" date="2015-12" db="EMBL/GenBank/DDBJ databases">
        <title>The genome of Folsomia candida.</title>
        <authorList>
            <person name="Faddeeva A."/>
            <person name="Derks M.F."/>
            <person name="Anvar Y."/>
            <person name="Smit S."/>
            <person name="Van Straalen N."/>
            <person name="Roelofs D."/>
        </authorList>
    </citation>
    <scope>NUCLEOTIDE SEQUENCE [LARGE SCALE GENOMIC DNA]</scope>
    <source>
        <strain evidence="10 11">VU population</strain>
        <tissue evidence="10">Whole body</tissue>
    </source>
</reference>
<keyword evidence="5" id="KW-0496">Mitochondrion</keyword>
<evidence type="ECO:0000256" key="4">
    <source>
        <dbReference type="ARBA" id="ARBA00022980"/>
    </source>
</evidence>
<evidence type="ECO:0000256" key="9">
    <source>
        <dbReference type="SAM" id="MobiDB-lite"/>
    </source>
</evidence>
<dbReference type="EMBL" id="LNIX01000017">
    <property type="protein sequence ID" value="OXA45459.1"/>
    <property type="molecule type" value="Genomic_DNA"/>
</dbReference>
<feature type="compositionally biased region" description="Polar residues" evidence="9">
    <location>
        <begin position="207"/>
        <end position="218"/>
    </location>
</feature>
<keyword evidence="3" id="KW-0809">Transit peptide</keyword>
<dbReference type="Proteomes" id="UP000198287">
    <property type="component" value="Unassembled WGS sequence"/>
</dbReference>
<evidence type="ECO:0000313" key="11">
    <source>
        <dbReference type="Proteomes" id="UP000198287"/>
    </source>
</evidence>
<keyword evidence="11" id="KW-1185">Reference proteome</keyword>
<organism evidence="10 11">
    <name type="scientific">Folsomia candida</name>
    <name type="common">Springtail</name>
    <dbReference type="NCBI Taxonomy" id="158441"/>
    <lineage>
        <taxon>Eukaryota</taxon>
        <taxon>Metazoa</taxon>
        <taxon>Ecdysozoa</taxon>
        <taxon>Arthropoda</taxon>
        <taxon>Hexapoda</taxon>
        <taxon>Collembola</taxon>
        <taxon>Entomobryomorpha</taxon>
        <taxon>Isotomoidea</taxon>
        <taxon>Isotomidae</taxon>
        <taxon>Proisotominae</taxon>
        <taxon>Folsomia</taxon>
    </lineage>
</organism>
<dbReference type="InterPro" id="IPR026140">
    <property type="entry name" value="Ribosomal_mS26"/>
</dbReference>
<dbReference type="OrthoDB" id="5988811at2759"/>
<dbReference type="Pfam" id="PF14943">
    <property type="entry name" value="MRP-S26"/>
    <property type="match status" value="1"/>
</dbReference>